<protein>
    <submittedName>
        <fullName evidence="1">Uncharacterized protein</fullName>
    </submittedName>
</protein>
<dbReference type="AlphaFoldDB" id="A0A8K0CJX7"/>
<name>A0A8K0CJX7_IGNLU</name>
<accession>A0A8K0CJX7</accession>
<keyword evidence="2" id="KW-1185">Reference proteome</keyword>
<dbReference type="OrthoDB" id="8045193at2759"/>
<reference evidence="1" key="1">
    <citation type="submission" date="2019-08" db="EMBL/GenBank/DDBJ databases">
        <title>The genome of the North American firefly Photinus pyralis.</title>
        <authorList>
            <consortium name="Photinus pyralis genome working group"/>
            <person name="Fallon T.R."/>
            <person name="Sander Lower S.E."/>
            <person name="Weng J.-K."/>
        </authorList>
    </citation>
    <scope>NUCLEOTIDE SEQUENCE</scope>
    <source>
        <strain evidence="1">TRF0915ILg1</strain>
        <tissue evidence="1">Whole body</tissue>
    </source>
</reference>
<evidence type="ECO:0000313" key="1">
    <source>
        <dbReference type="EMBL" id="KAF2885292.1"/>
    </source>
</evidence>
<evidence type="ECO:0000313" key="2">
    <source>
        <dbReference type="Proteomes" id="UP000801492"/>
    </source>
</evidence>
<sequence length="145" mass="16326">MNSNAPKNNKDQNADQEAMNKIKSKLKRRLRNQDQWKVTKRMKLTISGKQHVSKTGKMIVAKVMKPRCAPYVRHCVVLNWRYAAGGRIVVVKMRRLTHASGRRHQSDGLVVTQAPAAASAFDDGHEASSEFLVEISVQDRIYAGI</sequence>
<dbReference type="Proteomes" id="UP000801492">
    <property type="component" value="Unassembled WGS sequence"/>
</dbReference>
<dbReference type="EMBL" id="VTPC01089972">
    <property type="protein sequence ID" value="KAF2885292.1"/>
    <property type="molecule type" value="Genomic_DNA"/>
</dbReference>
<organism evidence="1 2">
    <name type="scientific">Ignelater luminosus</name>
    <name type="common">Cucubano</name>
    <name type="synonym">Pyrophorus luminosus</name>
    <dbReference type="NCBI Taxonomy" id="2038154"/>
    <lineage>
        <taxon>Eukaryota</taxon>
        <taxon>Metazoa</taxon>
        <taxon>Ecdysozoa</taxon>
        <taxon>Arthropoda</taxon>
        <taxon>Hexapoda</taxon>
        <taxon>Insecta</taxon>
        <taxon>Pterygota</taxon>
        <taxon>Neoptera</taxon>
        <taxon>Endopterygota</taxon>
        <taxon>Coleoptera</taxon>
        <taxon>Polyphaga</taxon>
        <taxon>Elateriformia</taxon>
        <taxon>Elateroidea</taxon>
        <taxon>Elateridae</taxon>
        <taxon>Agrypninae</taxon>
        <taxon>Pyrophorini</taxon>
        <taxon>Ignelater</taxon>
    </lineage>
</organism>
<gene>
    <name evidence="1" type="ORF">ILUMI_20880</name>
</gene>
<comment type="caution">
    <text evidence="1">The sequence shown here is derived from an EMBL/GenBank/DDBJ whole genome shotgun (WGS) entry which is preliminary data.</text>
</comment>
<proteinExistence type="predicted"/>